<evidence type="ECO:0000259" key="4">
    <source>
        <dbReference type="Pfam" id="PF00685"/>
    </source>
</evidence>
<dbReference type="GO" id="GO:0008146">
    <property type="term" value="F:sulfotransferase activity"/>
    <property type="evidence" value="ECO:0007669"/>
    <property type="project" value="InterPro"/>
</dbReference>
<comment type="similarity">
    <text evidence="1 3">Belongs to the sulfotransferase 1 family.</text>
</comment>
<dbReference type="PANTHER" id="PTHR11783">
    <property type="entry name" value="SULFOTRANSFERASE SULT"/>
    <property type="match status" value="1"/>
</dbReference>
<dbReference type="Gene3D" id="3.40.50.300">
    <property type="entry name" value="P-loop containing nucleotide triphosphate hydrolases"/>
    <property type="match status" value="1"/>
</dbReference>
<evidence type="ECO:0000256" key="3">
    <source>
        <dbReference type="RuleBase" id="RU361155"/>
    </source>
</evidence>
<dbReference type="InterPro" id="IPR027417">
    <property type="entry name" value="P-loop_NTPase"/>
</dbReference>
<evidence type="ECO:0000256" key="2">
    <source>
        <dbReference type="ARBA" id="ARBA00022679"/>
    </source>
</evidence>
<name>A0AAV5HZM7_9ROSI</name>
<dbReference type="EC" id="2.8.2.-" evidence="3"/>
<sequence length="322" mass="37654">MDSSENDVARPLLVLDQLPLESYWDIPLYQWNGFWYRAYHLEAALALRSQFKVRPDDIILASPMKTGTTWLKALALSIMRRHCYGDENIHRADEDPLVKNHPAFYVQTLEVQVFTAKPPPDVSAMQSPRLFHTHLPYSELPDSIKESNCKIVYIARNPKDTLVSTWHFLNHLRTSEQGPYPFEKAFECFCKGVSHFGPFFEHVLQYWKESLKNPERILFLKYEELKRDTKGKVKELASFLGRPFAKEEEVEDVAWRCSLERLKNLEVNKNGVDPWVGMRNSTFFRKGEVGDWKSMFTPEMRDKLDEITRLKLEGSGLNLDYM</sequence>
<accession>A0AAV5HZM7</accession>
<dbReference type="SUPFAM" id="SSF52540">
    <property type="entry name" value="P-loop containing nucleoside triphosphate hydrolases"/>
    <property type="match status" value="1"/>
</dbReference>
<keyword evidence="2 3" id="KW-0808">Transferase</keyword>
<evidence type="ECO:0000313" key="6">
    <source>
        <dbReference type="Proteomes" id="UP001054252"/>
    </source>
</evidence>
<feature type="domain" description="Sulfotransferase" evidence="4">
    <location>
        <begin position="55"/>
        <end position="316"/>
    </location>
</feature>
<protein>
    <recommendedName>
        <fullName evidence="3">Sulfotransferase</fullName>
        <ecNumber evidence="3">2.8.2.-</ecNumber>
    </recommendedName>
</protein>
<comment type="caution">
    <text evidence="5">The sequence shown here is derived from an EMBL/GenBank/DDBJ whole genome shotgun (WGS) entry which is preliminary data.</text>
</comment>
<proteinExistence type="inferred from homology"/>
<dbReference type="EMBL" id="BPVZ01000005">
    <property type="protein sequence ID" value="GKU91501.1"/>
    <property type="molecule type" value="Genomic_DNA"/>
</dbReference>
<reference evidence="5 6" key="1">
    <citation type="journal article" date="2021" name="Commun. Biol.">
        <title>The genome of Shorea leprosula (Dipterocarpaceae) highlights the ecological relevance of drought in aseasonal tropical rainforests.</title>
        <authorList>
            <person name="Ng K.K.S."/>
            <person name="Kobayashi M.J."/>
            <person name="Fawcett J.A."/>
            <person name="Hatakeyama M."/>
            <person name="Paape T."/>
            <person name="Ng C.H."/>
            <person name="Ang C.C."/>
            <person name="Tnah L.H."/>
            <person name="Lee C.T."/>
            <person name="Nishiyama T."/>
            <person name="Sese J."/>
            <person name="O'Brien M.J."/>
            <person name="Copetti D."/>
            <person name="Mohd Noor M.I."/>
            <person name="Ong R.C."/>
            <person name="Putra M."/>
            <person name="Sireger I.Z."/>
            <person name="Indrioko S."/>
            <person name="Kosugi Y."/>
            <person name="Izuno A."/>
            <person name="Isagi Y."/>
            <person name="Lee S.L."/>
            <person name="Shimizu K.K."/>
        </authorList>
    </citation>
    <scope>NUCLEOTIDE SEQUENCE [LARGE SCALE GENOMIC DNA]</scope>
    <source>
        <strain evidence="5">214</strain>
    </source>
</reference>
<evidence type="ECO:0000256" key="1">
    <source>
        <dbReference type="ARBA" id="ARBA00005771"/>
    </source>
</evidence>
<dbReference type="InterPro" id="IPR000863">
    <property type="entry name" value="Sulfotransferase_dom"/>
</dbReference>
<organism evidence="5 6">
    <name type="scientific">Rubroshorea leprosula</name>
    <dbReference type="NCBI Taxonomy" id="152421"/>
    <lineage>
        <taxon>Eukaryota</taxon>
        <taxon>Viridiplantae</taxon>
        <taxon>Streptophyta</taxon>
        <taxon>Embryophyta</taxon>
        <taxon>Tracheophyta</taxon>
        <taxon>Spermatophyta</taxon>
        <taxon>Magnoliopsida</taxon>
        <taxon>eudicotyledons</taxon>
        <taxon>Gunneridae</taxon>
        <taxon>Pentapetalae</taxon>
        <taxon>rosids</taxon>
        <taxon>malvids</taxon>
        <taxon>Malvales</taxon>
        <taxon>Dipterocarpaceae</taxon>
        <taxon>Rubroshorea</taxon>
    </lineage>
</organism>
<dbReference type="Pfam" id="PF00685">
    <property type="entry name" value="Sulfotransfer_1"/>
    <property type="match status" value="1"/>
</dbReference>
<dbReference type="Proteomes" id="UP001054252">
    <property type="component" value="Unassembled WGS sequence"/>
</dbReference>
<gene>
    <name evidence="5" type="ORF">SLEP1_g5367</name>
</gene>
<keyword evidence="6" id="KW-1185">Reference proteome</keyword>
<dbReference type="AlphaFoldDB" id="A0AAV5HZM7"/>
<evidence type="ECO:0000313" key="5">
    <source>
        <dbReference type="EMBL" id="GKU91501.1"/>
    </source>
</evidence>